<gene>
    <name evidence="4" type="ORF">PUP29_07220</name>
</gene>
<dbReference type="EMBL" id="CP117826">
    <property type="protein sequence ID" value="XCC61325.1"/>
    <property type="molecule type" value="Genomic_DNA"/>
</dbReference>
<keyword evidence="3" id="KW-0119">Carbohydrate metabolism</keyword>
<evidence type="ECO:0000256" key="2">
    <source>
        <dbReference type="ARBA" id="ARBA00006479"/>
    </source>
</evidence>
<organism evidence="4">
    <name type="scientific">Christensenella massiliensis</name>
    <dbReference type="NCBI Taxonomy" id="1805714"/>
    <lineage>
        <taxon>Bacteria</taxon>
        <taxon>Bacillati</taxon>
        <taxon>Bacillota</taxon>
        <taxon>Clostridia</taxon>
        <taxon>Christensenellales</taxon>
        <taxon>Christensenellaceae</taxon>
        <taxon>Christensenella</taxon>
    </lineage>
</organism>
<dbReference type="SUPFAM" id="SSF46785">
    <property type="entry name" value="Winged helix' DNA-binding domain"/>
    <property type="match status" value="1"/>
</dbReference>
<dbReference type="PANTHER" id="PTHR18964:SF149">
    <property type="entry name" value="BIFUNCTIONAL UDP-N-ACETYLGLUCOSAMINE 2-EPIMERASE_N-ACETYLMANNOSAMINE KINASE"/>
    <property type="match status" value="1"/>
</dbReference>
<name>A0AAU8A5B0_9FIRM</name>
<dbReference type="PANTHER" id="PTHR18964">
    <property type="entry name" value="ROK (REPRESSOR, ORF, KINASE) FAMILY"/>
    <property type="match status" value="1"/>
</dbReference>
<dbReference type="RefSeq" id="WP_353422849.1">
    <property type="nucleotide sequence ID" value="NZ_CP117826.1"/>
</dbReference>
<keyword evidence="3" id="KW-0859">Xylose metabolism</keyword>
<evidence type="ECO:0000256" key="3">
    <source>
        <dbReference type="ARBA" id="ARBA00022629"/>
    </source>
</evidence>
<dbReference type="SUPFAM" id="SSF53067">
    <property type="entry name" value="Actin-like ATPase domain"/>
    <property type="match status" value="1"/>
</dbReference>
<protein>
    <submittedName>
        <fullName evidence="4">ROK family protein</fullName>
    </submittedName>
</protein>
<comment type="function">
    <text evidence="1">Transcriptional repressor of xylose-utilizing enzymes.</text>
</comment>
<dbReference type="Gene3D" id="3.30.420.40">
    <property type="match status" value="2"/>
</dbReference>
<dbReference type="GO" id="GO:0042732">
    <property type="term" value="P:D-xylose metabolic process"/>
    <property type="evidence" value="ECO:0007669"/>
    <property type="project" value="UniProtKB-KW"/>
</dbReference>
<dbReference type="InterPro" id="IPR000600">
    <property type="entry name" value="ROK"/>
</dbReference>
<evidence type="ECO:0000256" key="1">
    <source>
        <dbReference type="ARBA" id="ARBA00002486"/>
    </source>
</evidence>
<dbReference type="InterPro" id="IPR036390">
    <property type="entry name" value="WH_DNA-bd_sf"/>
</dbReference>
<dbReference type="InterPro" id="IPR043129">
    <property type="entry name" value="ATPase_NBD"/>
</dbReference>
<dbReference type="InterPro" id="IPR049874">
    <property type="entry name" value="ROK_cs"/>
</dbReference>
<sequence length="407" mass="44988">MAATKGKNLENIQQMNRTLVLKLLQQNKICARSELSKQSGLKQATITNIINDFIAWGIVEEIGFLEGMRGRRSIAVTLERKRHCVAAVRISRRYFMVGLVDFLGEEVSKPYKENVSGQAPEMIIAKIKRTIKRVIAENDKIISAIGVAVPGPYFYKEGEIGIITDAPGWEKVSIKKELEQDFSIPVVVDHDANAGVLAECSFRETKFSNDTIIYLAVGQGIGAGISYHGRIIRGSLGIAGEVGHASINANGIKCECGNRGCLTLYASSRAFMEQAERERSSGKKTMLKEGFTLDELIEATVEKDKMAYSVFKKIVYYLSVGIINIIYIYNPHTLIIGDEMAAIGPLLIDEIMQNVDKLKSKRIAENVNVRLSSFQPDPAYIGASAVAIDHLFKNTELFDSAEERSAE</sequence>
<dbReference type="Gene3D" id="1.10.10.10">
    <property type="entry name" value="Winged helix-like DNA-binding domain superfamily/Winged helix DNA-binding domain"/>
    <property type="match status" value="1"/>
</dbReference>
<dbReference type="InterPro" id="IPR036388">
    <property type="entry name" value="WH-like_DNA-bd_sf"/>
</dbReference>
<dbReference type="AlphaFoldDB" id="A0AAU8A5B0"/>
<dbReference type="PROSITE" id="PS01125">
    <property type="entry name" value="ROK"/>
    <property type="match status" value="1"/>
</dbReference>
<dbReference type="Pfam" id="PF00480">
    <property type="entry name" value="ROK"/>
    <property type="match status" value="1"/>
</dbReference>
<accession>A0AAU8A5B0</accession>
<reference evidence="4" key="1">
    <citation type="submission" date="2023-02" db="EMBL/GenBank/DDBJ databases">
        <title>Gut commensal Christensenella minuta modulates host metabolism via a new class of secondary bile acids.</title>
        <authorList>
            <person name="Liu C."/>
        </authorList>
    </citation>
    <scope>NUCLEOTIDE SEQUENCE</scope>
    <source>
        <strain evidence="4">CA70</strain>
    </source>
</reference>
<comment type="similarity">
    <text evidence="2">Belongs to the ROK (NagC/XylR) family.</text>
</comment>
<evidence type="ECO:0000313" key="4">
    <source>
        <dbReference type="EMBL" id="XCC61325.1"/>
    </source>
</evidence>
<proteinExistence type="inferred from homology"/>